<name>A0A0D0DJM4_9AGAM</name>
<keyword evidence="2" id="KW-1185">Reference proteome</keyword>
<dbReference type="OrthoDB" id="3137936at2759"/>
<accession>A0A0D0DJM4</accession>
<dbReference type="Proteomes" id="UP000054538">
    <property type="component" value="Unassembled WGS sequence"/>
</dbReference>
<feature type="non-terminal residue" evidence="1">
    <location>
        <position position="1"/>
    </location>
</feature>
<evidence type="ECO:0000313" key="1">
    <source>
        <dbReference type="EMBL" id="KIK81829.1"/>
    </source>
</evidence>
<protein>
    <submittedName>
        <fullName evidence="1">Uncharacterized protein</fullName>
    </submittedName>
</protein>
<reference evidence="2" key="2">
    <citation type="submission" date="2015-01" db="EMBL/GenBank/DDBJ databases">
        <title>Evolutionary Origins and Diversification of the Mycorrhizal Mutualists.</title>
        <authorList>
            <consortium name="DOE Joint Genome Institute"/>
            <consortium name="Mycorrhizal Genomics Consortium"/>
            <person name="Kohler A."/>
            <person name="Kuo A."/>
            <person name="Nagy L.G."/>
            <person name="Floudas D."/>
            <person name="Copeland A."/>
            <person name="Barry K.W."/>
            <person name="Cichocki N."/>
            <person name="Veneault-Fourrey C."/>
            <person name="LaButti K."/>
            <person name="Lindquist E.A."/>
            <person name="Lipzen A."/>
            <person name="Lundell T."/>
            <person name="Morin E."/>
            <person name="Murat C."/>
            <person name="Riley R."/>
            <person name="Ohm R."/>
            <person name="Sun H."/>
            <person name="Tunlid A."/>
            <person name="Henrissat B."/>
            <person name="Grigoriev I.V."/>
            <person name="Hibbett D.S."/>
            <person name="Martin F."/>
        </authorList>
    </citation>
    <scope>NUCLEOTIDE SEQUENCE [LARGE SCALE GENOMIC DNA]</scope>
    <source>
        <strain evidence="2">Ve08.2h10</strain>
    </source>
</reference>
<dbReference type="EMBL" id="KN825725">
    <property type="protein sequence ID" value="KIK81829.1"/>
    <property type="molecule type" value="Genomic_DNA"/>
</dbReference>
<sequence>VKFVVLDGTIEILVGHWCTICKEDNRFVVKNGKRKAFHVGGNSSCCQHICGHYELYCEWCAGEKIEGNDNAIP</sequence>
<dbReference type="InParanoid" id="A0A0D0DJM4"/>
<proteinExistence type="predicted"/>
<dbReference type="HOGENOM" id="CLU_174975_0_0_1"/>
<organism evidence="1 2">
    <name type="scientific">Paxillus rubicundulus Ve08.2h10</name>
    <dbReference type="NCBI Taxonomy" id="930991"/>
    <lineage>
        <taxon>Eukaryota</taxon>
        <taxon>Fungi</taxon>
        <taxon>Dikarya</taxon>
        <taxon>Basidiomycota</taxon>
        <taxon>Agaricomycotina</taxon>
        <taxon>Agaricomycetes</taxon>
        <taxon>Agaricomycetidae</taxon>
        <taxon>Boletales</taxon>
        <taxon>Paxilineae</taxon>
        <taxon>Paxillaceae</taxon>
        <taxon>Paxillus</taxon>
    </lineage>
</organism>
<evidence type="ECO:0000313" key="2">
    <source>
        <dbReference type="Proteomes" id="UP000054538"/>
    </source>
</evidence>
<reference evidence="1 2" key="1">
    <citation type="submission" date="2014-04" db="EMBL/GenBank/DDBJ databases">
        <authorList>
            <consortium name="DOE Joint Genome Institute"/>
            <person name="Kuo A."/>
            <person name="Kohler A."/>
            <person name="Jargeat P."/>
            <person name="Nagy L.G."/>
            <person name="Floudas D."/>
            <person name="Copeland A."/>
            <person name="Barry K.W."/>
            <person name="Cichocki N."/>
            <person name="Veneault-Fourrey C."/>
            <person name="LaButti K."/>
            <person name="Lindquist E.A."/>
            <person name="Lipzen A."/>
            <person name="Lundell T."/>
            <person name="Morin E."/>
            <person name="Murat C."/>
            <person name="Sun H."/>
            <person name="Tunlid A."/>
            <person name="Henrissat B."/>
            <person name="Grigoriev I.V."/>
            <person name="Hibbett D.S."/>
            <person name="Martin F."/>
            <person name="Nordberg H.P."/>
            <person name="Cantor M.N."/>
            <person name="Hua S.X."/>
        </authorList>
    </citation>
    <scope>NUCLEOTIDE SEQUENCE [LARGE SCALE GENOMIC DNA]</scope>
    <source>
        <strain evidence="1 2">Ve08.2h10</strain>
    </source>
</reference>
<gene>
    <name evidence="1" type="ORF">PAXRUDRAFT_155174</name>
</gene>
<dbReference type="AlphaFoldDB" id="A0A0D0DJM4"/>